<proteinExistence type="predicted"/>
<feature type="compositionally biased region" description="Acidic residues" evidence="3">
    <location>
        <begin position="163"/>
        <end position="182"/>
    </location>
</feature>
<dbReference type="GO" id="GO:0008061">
    <property type="term" value="F:chitin binding"/>
    <property type="evidence" value="ECO:0007669"/>
    <property type="project" value="UniProtKB-KW"/>
</dbReference>
<accession>A0A5N5X5V8</accession>
<dbReference type="AlphaFoldDB" id="A0A5N5X5V8"/>
<evidence type="ECO:0000256" key="1">
    <source>
        <dbReference type="ARBA" id="ARBA00022669"/>
    </source>
</evidence>
<keyword evidence="1" id="KW-0147">Chitin-binding</keyword>
<keyword evidence="5" id="KW-1185">Reference proteome</keyword>
<dbReference type="PANTHER" id="PTHR47700:SF2">
    <property type="entry name" value="CHITINASE"/>
    <property type="match status" value="1"/>
</dbReference>
<sequence length="322" mass="34906">MVYDELEWVAWMHDKTKSARVYWIKDLNFGGTTDWAVDLDGDGGLVQYRTPISTTIISLPAKTVKPSATFTIGGAVTRDIRKLLNDGNQNFPRGPGAKDCGTIHPSPAPNPLCVGFSLLPLKFRMCPSHIKPFPPPVPPVAIVPVPPGGKPDPTNPANKPPPEQEESEREEEEDDEKDEEDSICPYNPYDDLGDGPIQYHSEHDVRPTSKPSRRASASTGSPASTTVTVTRRLKRTTTTSSQATKPTHPPQVPSPTLTLPRKTQVPRKPPISADPIVKSLAKQFKVPSIITAPGPTAKSSRSVPASAHARGSPFQCHCLNRG</sequence>
<dbReference type="EMBL" id="ML732186">
    <property type="protein sequence ID" value="KAB8076059.1"/>
    <property type="molecule type" value="Genomic_DNA"/>
</dbReference>
<gene>
    <name evidence="4" type="ORF">BDV29DRAFT_155140</name>
</gene>
<evidence type="ECO:0000256" key="3">
    <source>
        <dbReference type="SAM" id="MobiDB-lite"/>
    </source>
</evidence>
<dbReference type="PANTHER" id="PTHR47700">
    <property type="entry name" value="V CHITINASE, PUTATIVE (AFU_ORTHOLOGUE AFUA_6G13720)-RELATED"/>
    <property type="match status" value="1"/>
</dbReference>
<feature type="compositionally biased region" description="Pro residues" evidence="3">
    <location>
        <begin position="143"/>
        <end position="161"/>
    </location>
</feature>
<dbReference type="Proteomes" id="UP000326565">
    <property type="component" value="Unassembled WGS sequence"/>
</dbReference>
<evidence type="ECO:0000313" key="5">
    <source>
        <dbReference type="Proteomes" id="UP000326565"/>
    </source>
</evidence>
<feature type="region of interest" description="Disordered" evidence="3">
    <location>
        <begin position="290"/>
        <end position="312"/>
    </location>
</feature>
<keyword evidence="2" id="KW-0843">Virulence</keyword>
<dbReference type="InterPro" id="IPR053214">
    <property type="entry name" value="LysM12-like"/>
</dbReference>
<evidence type="ECO:0000256" key="2">
    <source>
        <dbReference type="ARBA" id="ARBA00023026"/>
    </source>
</evidence>
<feature type="region of interest" description="Disordered" evidence="3">
    <location>
        <begin position="143"/>
        <end position="273"/>
    </location>
</feature>
<name>A0A5N5X5V8_9EURO</name>
<organism evidence="4 5">
    <name type="scientific">Aspergillus leporis</name>
    <dbReference type="NCBI Taxonomy" id="41062"/>
    <lineage>
        <taxon>Eukaryota</taxon>
        <taxon>Fungi</taxon>
        <taxon>Dikarya</taxon>
        <taxon>Ascomycota</taxon>
        <taxon>Pezizomycotina</taxon>
        <taxon>Eurotiomycetes</taxon>
        <taxon>Eurotiomycetidae</taxon>
        <taxon>Eurotiales</taxon>
        <taxon>Aspergillaceae</taxon>
        <taxon>Aspergillus</taxon>
        <taxon>Aspergillus subgen. Circumdati</taxon>
    </lineage>
</organism>
<feature type="compositionally biased region" description="Low complexity" evidence="3">
    <location>
        <begin position="214"/>
        <end position="241"/>
    </location>
</feature>
<dbReference type="OrthoDB" id="4369696at2759"/>
<protein>
    <submittedName>
        <fullName evidence="4">Uncharacterized protein</fullName>
    </submittedName>
</protein>
<reference evidence="4 5" key="1">
    <citation type="submission" date="2019-04" db="EMBL/GenBank/DDBJ databases">
        <title>Friends and foes A comparative genomics study of 23 Aspergillus species from section Flavi.</title>
        <authorList>
            <consortium name="DOE Joint Genome Institute"/>
            <person name="Kjaerbolling I."/>
            <person name="Vesth T."/>
            <person name="Frisvad J.C."/>
            <person name="Nybo J.L."/>
            <person name="Theobald S."/>
            <person name="Kildgaard S."/>
            <person name="Isbrandt T."/>
            <person name="Kuo A."/>
            <person name="Sato A."/>
            <person name="Lyhne E.K."/>
            <person name="Kogle M.E."/>
            <person name="Wiebenga A."/>
            <person name="Kun R.S."/>
            <person name="Lubbers R.J."/>
            <person name="Makela M.R."/>
            <person name="Barry K."/>
            <person name="Chovatia M."/>
            <person name="Clum A."/>
            <person name="Daum C."/>
            <person name="Haridas S."/>
            <person name="He G."/>
            <person name="LaButti K."/>
            <person name="Lipzen A."/>
            <person name="Mondo S."/>
            <person name="Riley R."/>
            <person name="Salamov A."/>
            <person name="Simmons B.A."/>
            <person name="Magnuson J.K."/>
            <person name="Henrissat B."/>
            <person name="Mortensen U.H."/>
            <person name="Larsen T.O."/>
            <person name="Devries R.P."/>
            <person name="Grigoriev I.V."/>
            <person name="Machida M."/>
            <person name="Baker S.E."/>
            <person name="Andersen M.R."/>
        </authorList>
    </citation>
    <scope>NUCLEOTIDE SEQUENCE [LARGE SCALE GENOMIC DNA]</scope>
    <source>
        <strain evidence="4 5">CBS 151.66</strain>
    </source>
</reference>
<evidence type="ECO:0000313" key="4">
    <source>
        <dbReference type="EMBL" id="KAB8076059.1"/>
    </source>
</evidence>